<gene>
    <name evidence="1" type="ORF">SAV14893_071480</name>
    <name evidence="2" type="ORF">SAV31267_014130</name>
</gene>
<dbReference type="STRING" id="33903.AQJ43_34620"/>
<dbReference type="AlphaFoldDB" id="A0A4D4MIT1"/>
<dbReference type="RefSeq" id="WP_010988836.1">
    <property type="nucleotide sequence ID" value="NZ_BAABTN010000074.1"/>
</dbReference>
<reference evidence="1 4" key="2">
    <citation type="submission" date="2019-04" db="EMBL/GenBank/DDBJ databases">
        <title>Draft genome sequences of Streptomyces avermitilis NBRC 14893.</title>
        <authorList>
            <person name="Komaki H."/>
            <person name="Tamura T."/>
            <person name="Hosoyama A."/>
        </authorList>
    </citation>
    <scope>NUCLEOTIDE SEQUENCE [LARGE SCALE GENOMIC DNA]</scope>
    <source>
        <strain evidence="1 4">NBRC 14893</strain>
    </source>
</reference>
<sequence length="78" mass="8582">MTEIACPYVTHPRIMVLGVQPGKPPFRIVEIDGEVVAEARAITDVLTVAAEAGITVHDLDDPDVVRWVGGDKHHWTLR</sequence>
<dbReference type="EMBL" id="BJHY01000001">
    <property type="protein sequence ID" value="GDY71928.1"/>
    <property type="molecule type" value="Genomic_DNA"/>
</dbReference>
<dbReference type="Proteomes" id="UP000299211">
    <property type="component" value="Unassembled WGS sequence"/>
</dbReference>
<comment type="caution">
    <text evidence="2">The sequence shown here is derived from an EMBL/GenBank/DDBJ whole genome shotgun (WGS) entry which is preliminary data.</text>
</comment>
<proteinExistence type="predicted"/>
<protein>
    <submittedName>
        <fullName evidence="2">Uncharacterized protein</fullName>
    </submittedName>
</protein>
<evidence type="ECO:0000313" key="3">
    <source>
        <dbReference type="Proteomes" id="UP000299211"/>
    </source>
</evidence>
<dbReference type="GeneID" id="41544509"/>
<evidence type="ECO:0000313" key="2">
    <source>
        <dbReference type="EMBL" id="GDY71928.1"/>
    </source>
</evidence>
<dbReference type="Proteomes" id="UP000302139">
    <property type="component" value="Unassembled WGS sequence"/>
</dbReference>
<dbReference type="EMBL" id="BJHX01000001">
    <property type="protein sequence ID" value="GDY67755.1"/>
    <property type="molecule type" value="Genomic_DNA"/>
</dbReference>
<reference evidence="2 3" key="1">
    <citation type="submission" date="2019-04" db="EMBL/GenBank/DDBJ databases">
        <title>Draft genome sequences of Streptomyces avermitilis ATCC 31267.</title>
        <authorList>
            <person name="Komaki H."/>
            <person name="Tamura T."/>
            <person name="Hosoyama A."/>
        </authorList>
    </citation>
    <scope>NUCLEOTIDE SEQUENCE [LARGE SCALE GENOMIC DNA]</scope>
    <source>
        <strain evidence="2 3">ATCC 31267</strain>
    </source>
</reference>
<organism evidence="2 3">
    <name type="scientific">Streptomyces avermitilis</name>
    <dbReference type="NCBI Taxonomy" id="33903"/>
    <lineage>
        <taxon>Bacteria</taxon>
        <taxon>Bacillati</taxon>
        <taxon>Actinomycetota</taxon>
        <taxon>Actinomycetes</taxon>
        <taxon>Kitasatosporales</taxon>
        <taxon>Streptomycetaceae</taxon>
        <taxon>Streptomyces</taxon>
    </lineage>
</organism>
<evidence type="ECO:0000313" key="1">
    <source>
        <dbReference type="EMBL" id="GDY67755.1"/>
    </source>
</evidence>
<accession>A0A4D4MIT1</accession>
<name>A0A4D4MIT1_STRAX</name>
<dbReference type="OMA" id="SHPRIMV"/>
<evidence type="ECO:0000313" key="4">
    <source>
        <dbReference type="Proteomes" id="UP000302139"/>
    </source>
</evidence>